<organism evidence="1 2">
    <name type="scientific">Pseudomonas syringae pv. maculicola</name>
    <dbReference type="NCBI Taxonomy" id="59511"/>
    <lineage>
        <taxon>Bacteria</taxon>
        <taxon>Pseudomonadati</taxon>
        <taxon>Pseudomonadota</taxon>
        <taxon>Gammaproteobacteria</taxon>
        <taxon>Pseudomonadales</taxon>
        <taxon>Pseudomonadaceae</taxon>
        <taxon>Pseudomonas</taxon>
    </lineage>
</organism>
<sequence>MQCRITEQSGVWTVPLSAKHTAYSSIFFTRGRSAPNYVVILVDTKKFIAMYENNNDSLSAIPRADTWPPQQLAGLSSFLQPTSSHPEMPRLTFSFDEVRTWRSLWFKQRRPCLTFGNGRHRLRYLEYAGAPCIPVEVGVNGANFLADLCGC</sequence>
<dbReference type="InterPro" id="IPR054044">
    <property type="entry name" value="PFIN"/>
</dbReference>
<dbReference type="Pfam" id="PF22162">
    <property type="entry name" value="PFIN"/>
    <property type="match status" value="1"/>
</dbReference>
<protein>
    <submittedName>
        <fullName evidence="1">Uncharacterized protein</fullName>
    </submittedName>
</protein>
<accession>A0A3M6BI58</accession>
<dbReference type="AlphaFoldDB" id="A0A3M6BI58"/>
<dbReference type="Proteomes" id="UP000271631">
    <property type="component" value="Unassembled WGS sequence"/>
</dbReference>
<reference evidence="1 2" key="1">
    <citation type="submission" date="2018-08" db="EMBL/GenBank/DDBJ databases">
        <title>Recombination of ecologically and evolutionarily significant loci maintains genetic cohesion in the Pseudomonas syringae species complex.</title>
        <authorList>
            <person name="Dillon M."/>
            <person name="Thakur S."/>
            <person name="Almeida R.N.D."/>
            <person name="Weir B.S."/>
            <person name="Guttman D.S."/>
        </authorList>
    </citation>
    <scope>NUCLEOTIDE SEQUENCE [LARGE SCALE GENOMIC DNA]</scope>
    <source>
        <strain evidence="1 2">ICMP 11281</strain>
    </source>
</reference>
<comment type="caution">
    <text evidence="1">The sequence shown here is derived from an EMBL/GenBank/DDBJ whole genome shotgun (WGS) entry which is preliminary data.</text>
</comment>
<proteinExistence type="predicted"/>
<gene>
    <name evidence="1" type="ORF">ALP13_200181</name>
</gene>
<evidence type="ECO:0000313" key="1">
    <source>
        <dbReference type="EMBL" id="RMV31271.1"/>
    </source>
</evidence>
<name>A0A3M6BI58_PSEYM</name>
<evidence type="ECO:0000313" key="2">
    <source>
        <dbReference type="Proteomes" id="UP000271631"/>
    </source>
</evidence>
<dbReference type="RefSeq" id="WP_375233340.1">
    <property type="nucleotide sequence ID" value="NZ_JAEVFP010000169.1"/>
</dbReference>
<dbReference type="EMBL" id="RBUQ01000279">
    <property type="protein sequence ID" value="RMV31271.1"/>
    <property type="molecule type" value="Genomic_DNA"/>
</dbReference>